<comment type="similarity">
    <text evidence="2">Belongs to the OXR1 family.</text>
</comment>
<gene>
    <name evidence="7" type="ORF">MCOS_LOCUS826</name>
</gene>
<dbReference type="PROSITE" id="PS51886">
    <property type="entry name" value="TLDC"/>
    <property type="match status" value="1"/>
</dbReference>
<comment type="subcellular location">
    <subcellularLocation>
        <location evidence="1">Mitochondrion</location>
    </subcellularLocation>
</comment>
<evidence type="ECO:0000256" key="2">
    <source>
        <dbReference type="ARBA" id="ARBA00009540"/>
    </source>
</evidence>
<dbReference type="STRING" id="53468.A0A0R3U2U7"/>
<dbReference type="Proteomes" id="UP000267029">
    <property type="component" value="Unassembled WGS sequence"/>
</dbReference>
<feature type="compositionally biased region" description="Low complexity" evidence="5">
    <location>
        <begin position="86"/>
        <end position="99"/>
    </location>
</feature>
<keyword evidence="8" id="KW-1185">Reference proteome</keyword>
<evidence type="ECO:0000256" key="1">
    <source>
        <dbReference type="ARBA" id="ARBA00004173"/>
    </source>
</evidence>
<proteinExistence type="inferred from homology"/>
<evidence type="ECO:0000259" key="6">
    <source>
        <dbReference type="PROSITE" id="PS51886"/>
    </source>
</evidence>
<dbReference type="EMBL" id="UXSR01000082">
    <property type="protein sequence ID" value="VDD74823.1"/>
    <property type="molecule type" value="Genomic_DNA"/>
</dbReference>
<organism evidence="7 8">
    <name type="scientific">Mesocestoides corti</name>
    <name type="common">Flatworm</name>
    <dbReference type="NCBI Taxonomy" id="53468"/>
    <lineage>
        <taxon>Eukaryota</taxon>
        <taxon>Metazoa</taxon>
        <taxon>Spiralia</taxon>
        <taxon>Lophotrochozoa</taxon>
        <taxon>Platyhelminthes</taxon>
        <taxon>Cestoda</taxon>
        <taxon>Eucestoda</taxon>
        <taxon>Cyclophyllidea</taxon>
        <taxon>Mesocestoididae</taxon>
        <taxon>Mesocestoides</taxon>
    </lineage>
</organism>
<dbReference type="InterPro" id="IPR006571">
    <property type="entry name" value="TLDc_dom"/>
</dbReference>
<dbReference type="AlphaFoldDB" id="A0A0R3U2U7"/>
<dbReference type="PANTHER" id="PTHR23354">
    <property type="entry name" value="NUCLEOLAR PROTEIN 7/ESTROGEN RECEPTOR COACTIVATOR-RELATED"/>
    <property type="match status" value="1"/>
</dbReference>
<protein>
    <recommendedName>
        <fullName evidence="4">Oxidation resistance protein 1</fullName>
    </recommendedName>
</protein>
<feature type="region of interest" description="Disordered" evidence="5">
    <location>
        <begin position="66"/>
        <end position="103"/>
    </location>
</feature>
<name>A0A0R3U2U7_MESCO</name>
<reference evidence="7 8" key="1">
    <citation type="submission" date="2018-10" db="EMBL/GenBank/DDBJ databases">
        <authorList>
            <consortium name="Pathogen Informatics"/>
        </authorList>
    </citation>
    <scope>NUCLEOTIDE SEQUENCE [LARGE SCALE GENOMIC DNA]</scope>
</reference>
<dbReference type="SMART" id="SM00584">
    <property type="entry name" value="TLDc"/>
    <property type="match status" value="1"/>
</dbReference>
<evidence type="ECO:0000313" key="7">
    <source>
        <dbReference type="EMBL" id="VDD74823.1"/>
    </source>
</evidence>
<feature type="region of interest" description="Disordered" evidence="5">
    <location>
        <begin position="359"/>
        <end position="380"/>
    </location>
</feature>
<evidence type="ECO:0000256" key="4">
    <source>
        <dbReference type="ARBA" id="ARBA00040604"/>
    </source>
</evidence>
<dbReference type="GO" id="GO:0005739">
    <property type="term" value="C:mitochondrion"/>
    <property type="evidence" value="ECO:0007669"/>
    <property type="project" value="UniProtKB-SubCell"/>
</dbReference>
<dbReference type="GO" id="GO:0005634">
    <property type="term" value="C:nucleus"/>
    <property type="evidence" value="ECO:0007669"/>
    <property type="project" value="TreeGrafter"/>
</dbReference>
<dbReference type="GO" id="GO:0006979">
    <property type="term" value="P:response to oxidative stress"/>
    <property type="evidence" value="ECO:0007669"/>
    <property type="project" value="TreeGrafter"/>
</dbReference>
<evidence type="ECO:0000256" key="3">
    <source>
        <dbReference type="ARBA" id="ARBA00023128"/>
    </source>
</evidence>
<evidence type="ECO:0000256" key="5">
    <source>
        <dbReference type="SAM" id="MobiDB-lite"/>
    </source>
</evidence>
<evidence type="ECO:0000313" key="8">
    <source>
        <dbReference type="Proteomes" id="UP000267029"/>
    </source>
</evidence>
<dbReference type="PANTHER" id="PTHR23354:SF62">
    <property type="entry name" value="MUSTARD, ISOFORM V"/>
    <property type="match status" value="1"/>
</dbReference>
<sequence>MSIAARVGTVTPAQLARFNRLGMLGATHPPLFPGQKLYIPNKDEVSAQNVRLRHLPGTATRVHCLSTGSTDLASPTGRSDPLKIGSVSSSRASTVPSTSQPSGREAVMEKLFVKIDAKRVLQPSKNRWSLSRHRMIREYVGQSRSSPNPSNAHRSGVAAFCNLVIRSLPKPSSFCFEYRLSAERCQVDGVLIITPDAVCFDATATASALTRATAARRSIHPHSPANDSSRGDEIGEAGSPRVHSPAPEPVLEAADPVHDVLALSVCIPIGAVVSLNTHGDVNNLLSGCRSKAPITAPSKVDLPDPAQAADILSDKSIPTSKGGASIAVLLIFLLLRVLLSACNLCFELAGVLAMDEAEGVTPRGNSSEDPDQRERLHEVEEEEEGEVFISIGVDTERILSSVPPVSASDQTTLHEAASSSLHVFKIPLDKLAEIHDILVTATNLAASQVASPEQEESRKALLSPRRREVHNIRSIFFTWTAYYTLVLPVSQDRKRPPSMIESALEEMACDSIELTLVGGTSSILDEAMLKDVSCCARGSRRSLDLLRYLLIEDVDTRMRPQHGRRCSSDYDFQHEFTVNPRRPGLARGLPPSRLGNTMKLVFSTARDGFSLNTLYRKTQFIQDVNLLLIRDYLGSVFGALLSERMHCSQHFYGTGESCVFHWRNGFKCYNWTKKNYFFMQGSHNSFLIGAKSGHSAIWFDGDLKYGRSEATDTFDNPVLCSIPTASKLRIQREKNKANSLVPSPSTNSLHDTTSVAFVIDALEVWEMIA</sequence>
<dbReference type="OrthoDB" id="26679at2759"/>
<feature type="domain" description="TLDc" evidence="6">
    <location>
        <begin position="576"/>
        <end position="768"/>
    </location>
</feature>
<accession>A0A0R3U2U7</accession>
<keyword evidence="3" id="KW-0496">Mitochondrion</keyword>
<feature type="compositionally biased region" description="Polar residues" evidence="5">
    <location>
        <begin position="66"/>
        <end position="77"/>
    </location>
</feature>
<feature type="region of interest" description="Disordered" evidence="5">
    <location>
        <begin position="214"/>
        <end position="249"/>
    </location>
</feature>
<dbReference type="Pfam" id="PF07534">
    <property type="entry name" value="TLD"/>
    <property type="match status" value="1"/>
</dbReference>